<keyword evidence="4" id="KW-0808">Transferase</keyword>
<gene>
    <name evidence="12" type="ORF">ACFFJ8_34940</name>
</gene>
<dbReference type="InterPro" id="IPR005467">
    <property type="entry name" value="His_kinase_dom"/>
</dbReference>
<dbReference type="Pfam" id="PF00072">
    <property type="entry name" value="Response_reg"/>
    <property type="match status" value="1"/>
</dbReference>
<name>A0ABV6JKU8_9BACL</name>
<evidence type="ECO:0000256" key="3">
    <source>
        <dbReference type="ARBA" id="ARBA00022553"/>
    </source>
</evidence>
<feature type="domain" description="Histidine kinase" evidence="10">
    <location>
        <begin position="1"/>
        <end position="72"/>
    </location>
</feature>
<comment type="caution">
    <text evidence="12">The sequence shown here is derived from an EMBL/GenBank/DDBJ whole genome shotgun (WGS) entry which is preliminary data.</text>
</comment>
<dbReference type="Pfam" id="PF02518">
    <property type="entry name" value="HATPase_c"/>
    <property type="match status" value="2"/>
</dbReference>
<keyword evidence="5" id="KW-0547">Nucleotide-binding</keyword>
<evidence type="ECO:0000256" key="8">
    <source>
        <dbReference type="ARBA" id="ARBA00023012"/>
    </source>
</evidence>
<reference evidence="12 13" key="1">
    <citation type="submission" date="2024-09" db="EMBL/GenBank/DDBJ databases">
        <authorList>
            <person name="Sun Q."/>
            <person name="Mori K."/>
        </authorList>
    </citation>
    <scope>NUCLEOTIDE SEQUENCE [LARGE SCALE GENOMIC DNA]</scope>
    <source>
        <strain evidence="12 13">CCM 4839</strain>
    </source>
</reference>
<dbReference type="PANTHER" id="PTHR43547">
    <property type="entry name" value="TWO-COMPONENT HISTIDINE KINASE"/>
    <property type="match status" value="1"/>
</dbReference>
<dbReference type="PROSITE" id="PS50109">
    <property type="entry name" value="HIS_KIN"/>
    <property type="match status" value="1"/>
</dbReference>
<evidence type="ECO:0000256" key="9">
    <source>
        <dbReference type="PROSITE-ProRule" id="PRU00169"/>
    </source>
</evidence>
<dbReference type="PANTHER" id="PTHR43547:SF2">
    <property type="entry name" value="HYBRID SIGNAL TRANSDUCTION HISTIDINE KINASE C"/>
    <property type="match status" value="1"/>
</dbReference>
<keyword evidence="7 12" id="KW-0067">ATP-binding</keyword>
<dbReference type="Gene3D" id="3.30.565.10">
    <property type="entry name" value="Histidine kinase-like ATPase, C-terminal domain"/>
    <property type="match status" value="2"/>
</dbReference>
<dbReference type="CDD" id="cd17574">
    <property type="entry name" value="REC_OmpR"/>
    <property type="match status" value="1"/>
</dbReference>
<dbReference type="EC" id="2.7.13.3" evidence="2"/>
<evidence type="ECO:0000259" key="11">
    <source>
        <dbReference type="PROSITE" id="PS50110"/>
    </source>
</evidence>
<dbReference type="SUPFAM" id="SSF52172">
    <property type="entry name" value="CheY-like"/>
    <property type="match status" value="1"/>
</dbReference>
<dbReference type="SMART" id="SM00387">
    <property type="entry name" value="HATPase_c"/>
    <property type="match status" value="2"/>
</dbReference>
<evidence type="ECO:0000256" key="5">
    <source>
        <dbReference type="ARBA" id="ARBA00022741"/>
    </source>
</evidence>
<dbReference type="GO" id="GO:0005524">
    <property type="term" value="F:ATP binding"/>
    <property type="evidence" value="ECO:0007669"/>
    <property type="project" value="UniProtKB-KW"/>
</dbReference>
<keyword evidence="3 9" id="KW-0597">Phosphoprotein</keyword>
<comment type="catalytic activity">
    <reaction evidence="1">
        <text>ATP + protein L-histidine = ADP + protein N-phospho-L-histidine.</text>
        <dbReference type="EC" id="2.7.13.3"/>
    </reaction>
</comment>
<keyword evidence="8" id="KW-0902">Two-component regulatory system</keyword>
<dbReference type="RefSeq" id="WP_379125449.1">
    <property type="nucleotide sequence ID" value="NZ_JBHLVF010000061.1"/>
</dbReference>
<organism evidence="12 13">
    <name type="scientific">Paenibacillus mendelii</name>
    <dbReference type="NCBI Taxonomy" id="206163"/>
    <lineage>
        <taxon>Bacteria</taxon>
        <taxon>Bacillati</taxon>
        <taxon>Bacillota</taxon>
        <taxon>Bacilli</taxon>
        <taxon>Bacillales</taxon>
        <taxon>Paenibacillaceae</taxon>
        <taxon>Paenibacillus</taxon>
    </lineage>
</organism>
<evidence type="ECO:0000256" key="1">
    <source>
        <dbReference type="ARBA" id="ARBA00000085"/>
    </source>
</evidence>
<dbReference type="InterPro" id="IPR001789">
    <property type="entry name" value="Sig_transdc_resp-reg_receiver"/>
</dbReference>
<keyword evidence="6" id="KW-0418">Kinase</keyword>
<feature type="domain" description="Response regulatory" evidence="11">
    <location>
        <begin position="120"/>
        <end position="236"/>
    </location>
</feature>
<protein>
    <recommendedName>
        <fullName evidence="2">histidine kinase</fullName>
        <ecNumber evidence="2">2.7.13.3</ecNumber>
    </recommendedName>
</protein>
<evidence type="ECO:0000256" key="6">
    <source>
        <dbReference type="ARBA" id="ARBA00022777"/>
    </source>
</evidence>
<dbReference type="InterPro" id="IPR036890">
    <property type="entry name" value="HATPase_C_sf"/>
</dbReference>
<keyword evidence="13" id="KW-1185">Reference proteome</keyword>
<dbReference type="SUPFAM" id="SSF55874">
    <property type="entry name" value="ATPase domain of HSP90 chaperone/DNA topoisomerase II/histidine kinase"/>
    <property type="match status" value="2"/>
</dbReference>
<sequence length="460" mass="50850">MEDTGIGMDEEQRNKIFEPYEQGDSGITAVGSGIGLGLTICKQFVELHGGTIKVDSVLGEGSAFSFSMKLSGAGPVTDQAEDQLERSGDTVRDEVYSRSTGDLNELSNEPIIKSDGGGPTILIVDDDSVNRIVLKNILTADGFEVVMVSSGKEALSILDSREWDLVVADVMMPAMSGYELTQLIRERFTLAELPILLLTARSRPEDLQTGFLSGANDYVTKPMDAAELRARVRALTELKYSVRERLRLEAAWLQAQIKPHFLFNTLNTIAALGDFDTNRMRSLLETFGHYLKSSFDFRNSERLVPLEQELQLVRSYVNIEQERFGDRLHVRWEVAGGLKLYIPPLTIQTLVENAVRHGILKRPEGGEIRIRITKIAEGAEVVIIDNGIGMDAHTAAKLLDGNPNPGSGIGLRNTDRRLKQSYGNRLQIRSLQDQGTTVAFRIRDSVCPPQPVAVVKEGHE</sequence>
<accession>A0ABV6JKU8</accession>
<dbReference type="EMBL" id="JBHLVF010000061">
    <property type="protein sequence ID" value="MFC0396533.1"/>
    <property type="molecule type" value="Genomic_DNA"/>
</dbReference>
<evidence type="ECO:0000313" key="12">
    <source>
        <dbReference type="EMBL" id="MFC0396533.1"/>
    </source>
</evidence>
<dbReference type="SMART" id="SM00448">
    <property type="entry name" value="REC"/>
    <property type="match status" value="1"/>
</dbReference>
<dbReference type="Gene3D" id="3.40.50.2300">
    <property type="match status" value="1"/>
</dbReference>
<dbReference type="PROSITE" id="PS50110">
    <property type="entry name" value="RESPONSE_REGULATORY"/>
    <property type="match status" value="1"/>
</dbReference>
<dbReference type="PRINTS" id="PR00344">
    <property type="entry name" value="BCTRLSENSOR"/>
</dbReference>
<proteinExistence type="predicted"/>
<evidence type="ECO:0000256" key="2">
    <source>
        <dbReference type="ARBA" id="ARBA00012438"/>
    </source>
</evidence>
<dbReference type="InterPro" id="IPR004358">
    <property type="entry name" value="Sig_transdc_His_kin-like_C"/>
</dbReference>
<evidence type="ECO:0000259" key="10">
    <source>
        <dbReference type="PROSITE" id="PS50109"/>
    </source>
</evidence>
<feature type="modified residue" description="4-aspartylphosphate" evidence="9">
    <location>
        <position position="169"/>
    </location>
</feature>
<evidence type="ECO:0000256" key="7">
    <source>
        <dbReference type="ARBA" id="ARBA00022840"/>
    </source>
</evidence>
<evidence type="ECO:0000313" key="13">
    <source>
        <dbReference type="Proteomes" id="UP001589818"/>
    </source>
</evidence>
<dbReference type="Pfam" id="PF06580">
    <property type="entry name" value="His_kinase"/>
    <property type="match status" value="1"/>
</dbReference>
<dbReference type="Proteomes" id="UP001589818">
    <property type="component" value="Unassembled WGS sequence"/>
</dbReference>
<dbReference type="InterPro" id="IPR011006">
    <property type="entry name" value="CheY-like_superfamily"/>
</dbReference>
<dbReference type="InterPro" id="IPR003594">
    <property type="entry name" value="HATPase_dom"/>
</dbReference>
<evidence type="ECO:0000256" key="4">
    <source>
        <dbReference type="ARBA" id="ARBA00022679"/>
    </source>
</evidence>
<dbReference type="InterPro" id="IPR010559">
    <property type="entry name" value="Sig_transdc_His_kin_internal"/>
</dbReference>